<evidence type="ECO:0000313" key="1">
    <source>
        <dbReference type="EMBL" id="CCH92659.1"/>
    </source>
</evidence>
<protein>
    <submittedName>
        <fullName evidence="1">Uncharacterized protein</fullName>
    </submittedName>
</protein>
<organism evidence="1 2">
    <name type="scientific">Microcystis aeruginosa PCC 9432</name>
    <dbReference type="NCBI Taxonomy" id="1160280"/>
    <lineage>
        <taxon>Bacteria</taxon>
        <taxon>Bacillati</taxon>
        <taxon>Cyanobacteriota</taxon>
        <taxon>Cyanophyceae</taxon>
        <taxon>Oscillatoriophycideae</taxon>
        <taxon>Chroococcales</taxon>
        <taxon>Microcystaceae</taxon>
        <taxon>Microcystis</taxon>
    </lineage>
</organism>
<comment type="caution">
    <text evidence="1">The sequence shown here is derived from an EMBL/GenBank/DDBJ whole genome shotgun (WGS) entry which is preliminary data.</text>
</comment>
<evidence type="ECO:0000313" key="2">
    <source>
        <dbReference type="Proteomes" id="UP000005806"/>
    </source>
</evidence>
<name>A0A822L8W3_MICAE</name>
<dbReference type="EMBL" id="CAIH01000164">
    <property type="protein sequence ID" value="CCH92659.1"/>
    <property type="molecule type" value="Genomic_DNA"/>
</dbReference>
<dbReference type="Proteomes" id="UP000005806">
    <property type="component" value="Unassembled WGS sequence"/>
</dbReference>
<gene>
    <name evidence="1" type="ORF">MICCA_2460008</name>
</gene>
<reference evidence="1 2" key="1">
    <citation type="submission" date="2012-04" db="EMBL/GenBank/DDBJ databases">
        <authorList>
            <person name="Genoscope - CEA"/>
        </authorList>
    </citation>
    <scope>NUCLEOTIDE SEQUENCE [LARGE SCALE GENOMIC DNA]</scope>
    <source>
        <strain evidence="1 2">9432</strain>
    </source>
</reference>
<proteinExistence type="predicted"/>
<accession>A0A822L8W3</accession>
<sequence>MGVIDEKLLAIAPKMPKVNLYRYSGEFYAESFRIIPSYAAELNVGI</sequence>
<dbReference type="AlphaFoldDB" id="A0A822L8W3"/>